<dbReference type="Proteomes" id="UP001328107">
    <property type="component" value="Unassembled WGS sequence"/>
</dbReference>
<dbReference type="PANTHER" id="PTHR36936:SF2">
    <property type="entry name" value="C2H2-TYPE DOMAIN-CONTAINING PROTEIN"/>
    <property type="match status" value="1"/>
</dbReference>
<evidence type="ECO:0000313" key="1">
    <source>
        <dbReference type="EMBL" id="GMR38116.1"/>
    </source>
</evidence>
<gene>
    <name evidence="1" type="ORF">PMAYCL1PPCAC_08311</name>
</gene>
<protein>
    <submittedName>
        <fullName evidence="1">Uncharacterized protein</fullName>
    </submittedName>
</protein>
<name>A0AAN4ZC99_9BILA</name>
<feature type="non-terminal residue" evidence="1">
    <location>
        <position position="1"/>
    </location>
</feature>
<comment type="caution">
    <text evidence="1">The sequence shown here is derived from an EMBL/GenBank/DDBJ whole genome shotgun (WGS) entry which is preliminary data.</text>
</comment>
<proteinExistence type="predicted"/>
<dbReference type="PANTHER" id="PTHR36936">
    <property type="entry name" value="PROTEIN CBG25168"/>
    <property type="match status" value="1"/>
</dbReference>
<sequence>IKHLIDDDHVKKMVDRKLVYQLDSLAFWMYALRIAQKEDLWPKVEPTVLPPSDSHVVRPSIDPRSPLSVLYLHKEVPNPCKNVRLVTSFMHRKLVHDVNAKRLKKDKEIMKMSRVLKCGVCPNSIDFVDPAALITHVNTDEHLDMLLARGGQVDMEALFFWIDALSRASKNEEEAAAPARDYLNRKLVAGMTIRTLPSCIYGPLQHSTGVPDPCPYTWEAIEFLRMKMMESHGTLLDLE</sequence>
<dbReference type="AlphaFoldDB" id="A0AAN4ZC99"/>
<keyword evidence="2" id="KW-1185">Reference proteome</keyword>
<feature type="non-terminal residue" evidence="1">
    <location>
        <position position="239"/>
    </location>
</feature>
<reference evidence="2" key="1">
    <citation type="submission" date="2022-10" db="EMBL/GenBank/DDBJ databases">
        <title>Genome assembly of Pristionchus species.</title>
        <authorList>
            <person name="Yoshida K."/>
            <person name="Sommer R.J."/>
        </authorList>
    </citation>
    <scope>NUCLEOTIDE SEQUENCE [LARGE SCALE GENOMIC DNA]</scope>
    <source>
        <strain evidence="2">RS5460</strain>
    </source>
</reference>
<dbReference type="EMBL" id="BTRK01000002">
    <property type="protein sequence ID" value="GMR38116.1"/>
    <property type="molecule type" value="Genomic_DNA"/>
</dbReference>
<accession>A0AAN4ZC99</accession>
<organism evidence="1 2">
    <name type="scientific">Pristionchus mayeri</name>
    <dbReference type="NCBI Taxonomy" id="1317129"/>
    <lineage>
        <taxon>Eukaryota</taxon>
        <taxon>Metazoa</taxon>
        <taxon>Ecdysozoa</taxon>
        <taxon>Nematoda</taxon>
        <taxon>Chromadorea</taxon>
        <taxon>Rhabditida</taxon>
        <taxon>Rhabditina</taxon>
        <taxon>Diplogasteromorpha</taxon>
        <taxon>Diplogasteroidea</taxon>
        <taxon>Neodiplogasteridae</taxon>
        <taxon>Pristionchus</taxon>
    </lineage>
</organism>
<evidence type="ECO:0000313" key="2">
    <source>
        <dbReference type="Proteomes" id="UP001328107"/>
    </source>
</evidence>